<accession>A0A1E3W0Q9</accession>
<name>A0A1E3W0Q9_9HYPH</name>
<keyword evidence="2" id="KW-1185">Reference proteome</keyword>
<sequence length="106" mass="11758">MTESLSVTVKRGSLYLGCDVYDRYFPKLDGVILLRRDDDLLILPVRHAASGGYLLKLRSAAGDRVVSAPDFFREQGIEDDCERHLSVTWSPEKGALCAPGAFKLQT</sequence>
<gene>
    <name evidence="1" type="ORF">AUC68_05360</name>
</gene>
<evidence type="ECO:0000313" key="1">
    <source>
        <dbReference type="EMBL" id="ODR99398.1"/>
    </source>
</evidence>
<organism evidence="1 2">
    <name type="scientific">Methyloceanibacter methanicus</name>
    <dbReference type="NCBI Taxonomy" id="1774968"/>
    <lineage>
        <taxon>Bacteria</taxon>
        <taxon>Pseudomonadati</taxon>
        <taxon>Pseudomonadota</taxon>
        <taxon>Alphaproteobacteria</taxon>
        <taxon>Hyphomicrobiales</taxon>
        <taxon>Hyphomicrobiaceae</taxon>
        <taxon>Methyloceanibacter</taxon>
    </lineage>
</organism>
<comment type="caution">
    <text evidence="1">The sequence shown here is derived from an EMBL/GenBank/DDBJ whole genome shotgun (WGS) entry which is preliminary data.</text>
</comment>
<dbReference type="Proteomes" id="UP000094501">
    <property type="component" value="Unassembled WGS sequence"/>
</dbReference>
<evidence type="ECO:0000313" key="2">
    <source>
        <dbReference type="Proteomes" id="UP000094501"/>
    </source>
</evidence>
<proteinExistence type="predicted"/>
<dbReference type="RefSeq" id="WP_069437339.1">
    <property type="nucleotide sequence ID" value="NZ_LPWG01000011.1"/>
</dbReference>
<dbReference type="AlphaFoldDB" id="A0A1E3W0Q9"/>
<dbReference type="EMBL" id="LPWG01000011">
    <property type="protein sequence ID" value="ODR99398.1"/>
    <property type="molecule type" value="Genomic_DNA"/>
</dbReference>
<reference evidence="1 2" key="1">
    <citation type="journal article" date="2016" name="Environ. Microbiol.">
        <title>New Methyloceanibacter diversity from North Sea sediments includes methanotroph containing solely the soluble methane monooxygenase.</title>
        <authorList>
            <person name="Vekeman B."/>
            <person name="Kerckhof F.M."/>
            <person name="Cremers G."/>
            <person name="de Vos P."/>
            <person name="Vandamme P."/>
            <person name="Boon N."/>
            <person name="Op den Camp H.J."/>
            <person name="Heylen K."/>
        </authorList>
    </citation>
    <scope>NUCLEOTIDE SEQUENCE [LARGE SCALE GENOMIC DNA]</scope>
    <source>
        <strain evidence="1 2">R-67174</strain>
    </source>
</reference>
<dbReference type="STRING" id="1774968.AUC68_05360"/>
<dbReference type="OrthoDB" id="8081572at2"/>
<protein>
    <submittedName>
        <fullName evidence="1">Uncharacterized protein</fullName>
    </submittedName>
</protein>